<sequence>MLFRQAVLEGIAEGRITLAFRRWSRPSVRAGGAVRTAAGVVRIGSIDVIEPGDITPADARKAGYDDLAALVGELGTDGEKPLYRITLTGIEADRRVALRMNARLDAAEIAELERHFARWEKAQPGYFPAILKAIDDHPEVPAAVLAESLKVEKLRFKQDVRKLKELGLTESLATGYRLSARGEAAIRRLGIRP</sequence>
<reference evidence="1 2" key="1">
    <citation type="submission" date="2020-08" db="EMBL/GenBank/DDBJ databases">
        <title>Genomic Encyclopedia of Type Strains, Phase IV (KMG-IV): sequencing the most valuable type-strain genomes for metagenomic binning, comparative biology and taxonomic classification.</title>
        <authorList>
            <person name="Goeker M."/>
        </authorList>
    </citation>
    <scope>NUCLEOTIDE SEQUENCE [LARGE SCALE GENOMIC DNA]</scope>
    <source>
        <strain evidence="1 2">DSM 11099</strain>
    </source>
</reference>
<gene>
    <name evidence="1" type="ORF">HNR59_000890</name>
</gene>
<proteinExistence type="predicted"/>
<evidence type="ECO:0000313" key="1">
    <source>
        <dbReference type="EMBL" id="MBB6011545.1"/>
    </source>
</evidence>
<dbReference type="RefSeq" id="WP_183826537.1">
    <property type="nucleotide sequence ID" value="NZ_JACHEU010000001.1"/>
</dbReference>
<keyword evidence="2" id="KW-1185">Reference proteome</keyword>
<dbReference type="Proteomes" id="UP000533306">
    <property type="component" value="Unassembled WGS sequence"/>
</dbReference>
<organism evidence="1 2">
    <name type="scientific">Aquamicrobium lusatiense</name>
    <dbReference type="NCBI Taxonomy" id="89772"/>
    <lineage>
        <taxon>Bacteria</taxon>
        <taxon>Pseudomonadati</taxon>
        <taxon>Pseudomonadota</taxon>
        <taxon>Alphaproteobacteria</taxon>
        <taxon>Hyphomicrobiales</taxon>
        <taxon>Phyllobacteriaceae</taxon>
        <taxon>Aquamicrobium</taxon>
    </lineage>
</organism>
<name>A0A7W9S0A9_9HYPH</name>
<evidence type="ECO:0008006" key="3">
    <source>
        <dbReference type="Google" id="ProtNLM"/>
    </source>
</evidence>
<protein>
    <recommendedName>
        <fullName evidence="3">ASCH domain-containing protein</fullName>
    </recommendedName>
</protein>
<accession>A0A7W9S0A9</accession>
<dbReference type="AlphaFoldDB" id="A0A7W9S0A9"/>
<evidence type="ECO:0000313" key="2">
    <source>
        <dbReference type="Proteomes" id="UP000533306"/>
    </source>
</evidence>
<comment type="caution">
    <text evidence="1">The sequence shown here is derived from an EMBL/GenBank/DDBJ whole genome shotgun (WGS) entry which is preliminary data.</text>
</comment>
<dbReference type="EMBL" id="JACHEU010000001">
    <property type="protein sequence ID" value="MBB6011545.1"/>
    <property type="molecule type" value="Genomic_DNA"/>
</dbReference>